<dbReference type="PANTHER" id="PTHR33745">
    <property type="entry name" value="RSBT ANTAGONIST PROTEIN RSBS-RELATED"/>
    <property type="match status" value="1"/>
</dbReference>
<gene>
    <name evidence="2" type="ORF">AAF454_08170</name>
</gene>
<evidence type="ECO:0000313" key="2">
    <source>
        <dbReference type="EMBL" id="MEL5988381.1"/>
    </source>
</evidence>
<dbReference type="EMBL" id="JBCEWA010000005">
    <property type="protein sequence ID" value="MEL5988381.1"/>
    <property type="molecule type" value="Genomic_DNA"/>
</dbReference>
<reference evidence="2 3" key="1">
    <citation type="submission" date="2024-04" db="EMBL/GenBank/DDBJ databases">
        <authorList>
            <person name="Wu Y.S."/>
            <person name="Zhang L."/>
        </authorList>
    </citation>
    <scope>NUCLEOTIDE SEQUENCE [LARGE SCALE GENOMIC DNA]</scope>
    <source>
        <strain evidence="2 3">KG-01</strain>
    </source>
</reference>
<evidence type="ECO:0000259" key="1">
    <source>
        <dbReference type="Pfam" id="PF01740"/>
    </source>
</evidence>
<dbReference type="InterPro" id="IPR051932">
    <property type="entry name" value="Bact_StressResp_Reg"/>
</dbReference>
<feature type="domain" description="STAS" evidence="1">
    <location>
        <begin position="36"/>
        <end position="139"/>
    </location>
</feature>
<dbReference type="Pfam" id="PF01740">
    <property type="entry name" value="STAS"/>
    <property type="match status" value="1"/>
</dbReference>
<dbReference type="Proteomes" id="UP001398420">
    <property type="component" value="Unassembled WGS sequence"/>
</dbReference>
<accession>A0ABU9LL06</accession>
<dbReference type="CDD" id="cd07041">
    <property type="entry name" value="STAS_RsbR_RsbS_like"/>
    <property type="match status" value="1"/>
</dbReference>
<dbReference type="Gene3D" id="3.30.750.24">
    <property type="entry name" value="STAS domain"/>
    <property type="match status" value="1"/>
</dbReference>
<dbReference type="PANTHER" id="PTHR33745:SF1">
    <property type="entry name" value="RSBT ANTAGONIST PROTEIN RSBS"/>
    <property type="match status" value="1"/>
</dbReference>
<dbReference type="SUPFAM" id="SSF52091">
    <property type="entry name" value="SpoIIaa-like"/>
    <property type="match status" value="1"/>
</dbReference>
<proteinExistence type="predicted"/>
<evidence type="ECO:0000313" key="3">
    <source>
        <dbReference type="Proteomes" id="UP001398420"/>
    </source>
</evidence>
<organism evidence="2 3">
    <name type="scientific">Kurthia gibsonii</name>
    <dbReference type="NCBI Taxonomy" id="33946"/>
    <lineage>
        <taxon>Bacteria</taxon>
        <taxon>Bacillati</taxon>
        <taxon>Bacillota</taxon>
        <taxon>Bacilli</taxon>
        <taxon>Bacillales</taxon>
        <taxon>Caryophanaceae</taxon>
        <taxon>Kurthia</taxon>
    </lineage>
</organism>
<sequence>MAQNLEDQITLLRHEIAQYKSIIKEMSVPLIESSLNNTLLMPLSGHLFQERITQIEAKLFNYLQEHRHVKTVIMDFTGISHKNTIMMSTDELSDALRNLHTTLTVVGIRVVYTGFQPEVIFNFVKSGFNEQLETYPTYRLALEHLYKELHFFTENLKNED</sequence>
<dbReference type="InterPro" id="IPR036513">
    <property type="entry name" value="STAS_dom_sf"/>
</dbReference>
<keyword evidence="3" id="KW-1185">Reference proteome</keyword>
<comment type="caution">
    <text evidence="2">The sequence shown here is derived from an EMBL/GenBank/DDBJ whole genome shotgun (WGS) entry which is preliminary data.</text>
</comment>
<dbReference type="RefSeq" id="WP_068451390.1">
    <property type="nucleotide sequence ID" value="NZ_JAMWHJ010000004.1"/>
</dbReference>
<protein>
    <submittedName>
        <fullName evidence="2">STAS domain-containing protein</fullName>
    </submittedName>
</protein>
<dbReference type="InterPro" id="IPR002645">
    <property type="entry name" value="STAS_dom"/>
</dbReference>
<name>A0ABU9LL06_9BACL</name>